<reference evidence="3" key="1">
    <citation type="submission" date="2021-04" db="EMBL/GenBank/DDBJ databases">
        <authorList>
            <person name="Zhang D.-C."/>
        </authorList>
    </citation>
    <scope>NUCLEOTIDE SEQUENCE</scope>
    <source>
        <strain evidence="3">CGMCC 1.15697</strain>
    </source>
</reference>
<feature type="transmembrane region" description="Helical" evidence="1">
    <location>
        <begin position="95"/>
        <end position="116"/>
    </location>
</feature>
<dbReference type="Pfam" id="PF04657">
    <property type="entry name" value="DMT_YdcZ"/>
    <property type="match status" value="1"/>
</dbReference>
<dbReference type="PANTHER" id="PTHR34821:SF2">
    <property type="entry name" value="INNER MEMBRANE PROTEIN YDCZ"/>
    <property type="match status" value="1"/>
</dbReference>
<accession>A0A8J7V2R7</accession>
<feature type="transmembrane region" description="Helical" evidence="1">
    <location>
        <begin position="128"/>
        <end position="145"/>
    </location>
</feature>
<dbReference type="RefSeq" id="WP_210682024.1">
    <property type="nucleotide sequence ID" value="NZ_JAGMWN010000004.1"/>
</dbReference>
<feature type="signal peptide" evidence="2">
    <location>
        <begin position="1"/>
        <end position="25"/>
    </location>
</feature>
<keyword evidence="1" id="KW-0472">Membrane</keyword>
<dbReference type="GO" id="GO:0005886">
    <property type="term" value="C:plasma membrane"/>
    <property type="evidence" value="ECO:0007669"/>
    <property type="project" value="TreeGrafter"/>
</dbReference>
<proteinExistence type="predicted"/>
<organism evidence="3 4">
    <name type="scientific">Marivibrio halodurans</name>
    <dbReference type="NCBI Taxonomy" id="2039722"/>
    <lineage>
        <taxon>Bacteria</taxon>
        <taxon>Pseudomonadati</taxon>
        <taxon>Pseudomonadota</taxon>
        <taxon>Alphaproteobacteria</taxon>
        <taxon>Rhodospirillales</taxon>
        <taxon>Rhodospirillaceae</taxon>
        <taxon>Marivibrio</taxon>
    </lineage>
</organism>
<evidence type="ECO:0000256" key="2">
    <source>
        <dbReference type="SAM" id="SignalP"/>
    </source>
</evidence>
<gene>
    <name evidence="3" type="ORF">KAJ83_10515</name>
</gene>
<evidence type="ECO:0000256" key="1">
    <source>
        <dbReference type="SAM" id="Phobius"/>
    </source>
</evidence>
<dbReference type="InterPro" id="IPR006750">
    <property type="entry name" value="YdcZ"/>
</dbReference>
<dbReference type="AlphaFoldDB" id="A0A8J7V2R7"/>
<keyword evidence="4" id="KW-1185">Reference proteome</keyword>
<comment type="caution">
    <text evidence="3">The sequence shown here is derived from an EMBL/GenBank/DDBJ whole genome shotgun (WGS) entry which is preliminary data.</text>
</comment>
<keyword evidence="2" id="KW-0732">Signal</keyword>
<dbReference type="EMBL" id="JAGMWN010000004">
    <property type="protein sequence ID" value="MBP5857441.1"/>
    <property type="molecule type" value="Genomic_DNA"/>
</dbReference>
<dbReference type="Proteomes" id="UP000672602">
    <property type="component" value="Unassembled WGS sequence"/>
</dbReference>
<feature type="transmembrane region" description="Helical" evidence="1">
    <location>
        <begin position="68"/>
        <end position="89"/>
    </location>
</feature>
<sequence length="147" mass="15080">MSTPIGMLIAAFCGMCLALQAPVNASMSKTLGSPVLAATISIGISFLLMAAVWLTWDRGGSVAQIKALPWWAFLGAVFGAIFVVGSIMVAPVTGIALLFVCVIAGQLIGASVADHFGAFGLPVEQISLTKALGLLMVLGGAYLVQRV</sequence>
<evidence type="ECO:0000313" key="3">
    <source>
        <dbReference type="EMBL" id="MBP5857441.1"/>
    </source>
</evidence>
<feature type="chain" id="PRO_5035195430" evidence="2">
    <location>
        <begin position="26"/>
        <end position="147"/>
    </location>
</feature>
<evidence type="ECO:0000313" key="4">
    <source>
        <dbReference type="Proteomes" id="UP000672602"/>
    </source>
</evidence>
<keyword evidence="1" id="KW-0812">Transmembrane</keyword>
<name>A0A8J7V2R7_9PROT</name>
<keyword evidence="1" id="KW-1133">Transmembrane helix</keyword>
<protein>
    <submittedName>
        <fullName evidence="3">DMT family transporter</fullName>
    </submittedName>
</protein>
<feature type="transmembrane region" description="Helical" evidence="1">
    <location>
        <begin position="35"/>
        <end position="56"/>
    </location>
</feature>
<dbReference type="PANTHER" id="PTHR34821">
    <property type="entry name" value="INNER MEMBRANE PROTEIN YDCZ"/>
    <property type="match status" value="1"/>
</dbReference>